<dbReference type="GeneID" id="108050935"/>
<keyword evidence="4" id="KW-0732">Signal</keyword>
<reference evidence="6" key="1">
    <citation type="submission" date="2025-08" db="UniProtKB">
        <authorList>
            <consortium name="RefSeq"/>
        </authorList>
    </citation>
    <scope>IDENTIFICATION</scope>
</reference>
<sequence>MNYGALLFALFVALTIVTVPPFPVGAELSARSAATGSNHRFGLRLTTKLGLSQPDANVVVSPLLIQAALSLLYAGSSPESGRDLRHALELTHASSPKEAVQDFQVLLSDLKQSAAVGCRLRLLSDFYAQQRFTFNFRDEFAALASQMGVGCHRLSWESASNAAQDINYAFLSRSNFSLGELVSASQLELLAEHNTPFLHVSALTFRAPWAQSFDPAETQSINFLAGGSRPRLVDAMFRLRRYRYAEVPALDAQLIEVPFATADLRMLIVYPNRADGLAQLERKLAQSDLQQLRTQLEEHKVALTLPKFKILVHSTLTEVLKELGLAKLFTSEIQLSEVFSSMLSSSAPPLGAVVQSSLLELQEEGGDAGGSFSFGDLFRRALPLVINHPFFYAIGNDKTLLLAGHIVDI</sequence>
<evidence type="ECO:0000313" key="6">
    <source>
        <dbReference type="RefSeq" id="XP_016988339.1"/>
    </source>
</evidence>
<dbReference type="PANTHER" id="PTHR11461">
    <property type="entry name" value="SERINE PROTEASE INHIBITOR, SERPIN"/>
    <property type="match status" value="1"/>
</dbReference>
<dbReference type="GO" id="GO:0004867">
    <property type="term" value="F:serine-type endopeptidase inhibitor activity"/>
    <property type="evidence" value="ECO:0007669"/>
    <property type="project" value="UniProtKB-KW"/>
</dbReference>
<proteinExistence type="inferred from homology"/>
<dbReference type="RefSeq" id="XP_016988339.2">
    <property type="nucleotide sequence ID" value="XM_017132850.2"/>
</dbReference>
<dbReference type="InterPro" id="IPR023796">
    <property type="entry name" value="Serpin_dom"/>
</dbReference>
<name>A0A6P4FGG0_DRORH</name>
<dbReference type="PROSITE" id="PS00284">
    <property type="entry name" value="SERPIN"/>
    <property type="match status" value="1"/>
</dbReference>
<dbReference type="Gene3D" id="3.30.497.10">
    <property type="entry name" value="Antithrombin, subunit I, domain 2"/>
    <property type="match status" value="1"/>
</dbReference>
<evidence type="ECO:0000256" key="1">
    <source>
        <dbReference type="ARBA" id="ARBA00022690"/>
    </source>
</evidence>
<feature type="signal peptide" evidence="4">
    <location>
        <begin position="1"/>
        <end position="21"/>
    </location>
</feature>
<feature type="chain" id="PRO_5027799403" evidence="4">
    <location>
        <begin position="22"/>
        <end position="409"/>
    </location>
</feature>
<dbReference type="RefSeq" id="XP_016988339.1">
    <property type="nucleotide sequence ID" value="XM_017132850.1"/>
</dbReference>
<dbReference type="SUPFAM" id="SSF56574">
    <property type="entry name" value="Serpins"/>
    <property type="match status" value="1"/>
</dbReference>
<feature type="domain" description="Serpin" evidence="5">
    <location>
        <begin position="43"/>
        <end position="409"/>
    </location>
</feature>
<keyword evidence="1" id="KW-0646">Protease inhibitor</keyword>
<dbReference type="SMART" id="SM00093">
    <property type="entry name" value="SERPIN"/>
    <property type="match status" value="1"/>
</dbReference>
<dbReference type="InterPro" id="IPR023795">
    <property type="entry name" value="Serpin_CS"/>
</dbReference>
<dbReference type="InterPro" id="IPR000215">
    <property type="entry name" value="Serpin_fam"/>
</dbReference>
<evidence type="ECO:0000259" key="5">
    <source>
        <dbReference type="SMART" id="SM00093"/>
    </source>
</evidence>
<dbReference type="OrthoDB" id="671595at2759"/>
<dbReference type="Gene3D" id="2.30.39.10">
    <property type="entry name" value="Alpha-1-antitrypsin, domain 1"/>
    <property type="match status" value="1"/>
</dbReference>
<evidence type="ECO:0000256" key="4">
    <source>
        <dbReference type="SAM" id="SignalP"/>
    </source>
</evidence>
<dbReference type="Pfam" id="PF00079">
    <property type="entry name" value="Serpin"/>
    <property type="match status" value="1"/>
</dbReference>
<gene>
    <name evidence="6" type="primary">LOC108050935</name>
</gene>
<organism evidence="6">
    <name type="scientific">Drosophila rhopaloa</name>
    <name type="common">Fruit fly</name>
    <dbReference type="NCBI Taxonomy" id="1041015"/>
    <lineage>
        <taxon>Eukaryota</taxon>
        <taxon>Metazoa</taxon>
        <taxon>Ecdysozoa</taxon>
        <taxon>Arthropoda</taxon>
        <taxon>Hexapoda</taxon>
        <taxon>Insecta</taxon>
        <taxon>Pterygota</taxon>
        <taxon>Neoptera</taxon>
        <taxon>Endopterygota</taxon>
        <taxon>Diptera</taxon>
        <taxon>Brachycera</taxon>
        <taxon>Muscomorpha</taxon>
        <taxon>Ephydroidea</taxon>
        <taxon>Drosophilidae</taxon>
        <taxon>Drosophila</taxon>
        <taxon>Sophophora</taxon>
    </lineage>
</organism>
<dbReference type="AlphaFoldDB" id="A0A6P4FGG0"/>
<dbReference type="PANTHER" id="PTHR11461:SF372">
    <property type="entry name" value="ACCESSORY GLAND PROTEIN ACP76A-RELATED"/>
    <property type="match status" value="1"/>
</dbReference>
<evidence type="ECO:0000256" key="3">
    <source>
        <dbReference type="RuleBase" id="RU000411"/>
    </source>
</evidence>
<dbReference type="InterPro" id="IPR042185">
    <property type="entry name" value="Serpin_sf_2"/>
</dbReference>
<protein>
    <submittedName>
        <fullName evidence="6">Alaserpin</fullName>
    </submittedName>
</protein>
<dbReference type="InterPro" id="IPR036186">
    <property type="entry name" value="Serpin_sf"/>
</dbReference>
<dbReference type="GO" id="GO:0005615">
    <property type="term" value="C:extracellular space"/>
    <property type="evidence" value="ECO:0007669"/>
    <property type="project" value="InterPro"/>
</dbReference>
<dbReference type="InterPro" id="IPR042178">
    <property type="entry name" value="Serpin_sf_1"/>
</dbReference>
<keyword evidence="2" id="KW-0722">Serine protease inhibitor</keyword>
<comment type="similarity">
    <text evidence="3">Belongs to the serpin family.</text>
</comment>
<accession>A0A6P4FGG0</accession>
<evidence type="ECO:0000256" key="2">
    <source>
        <dbReference type="ARBA" id="ARBA00022900"/>
    </source>
</evidence>